<dbReference type="EMBL" id="JADQTO010000033">
    <property type="protein sequence ID" value="MBG0568043.1"/>
    <property type="molecule type" value="Genomic_DNA"/>
</dbReference>
<dbReference type="InterPro" id="IPR002513">
    <property type="entry name" value="Tn3_Tnp_DDE_dom"/>
</dbReference>
<feature type="region of interest" description="Disordered" evidence="1">
    <location>
        <begin position="235"/>
        <end position="260"/>
    </location>
</feature>
<evidence type="ECO:0000259" key="2">
    <source>
        <dbReference type="Pfam" id="PF01526"/>
    </source>
</evidence>
<evidence type="ECO:0000313" key="4">
    <source>
        <dbReference type="Proteomes" id="UP000598146"/>
    </source>
</evidence>
<protein>
    <submittedName>
        <fullName evidence="3">Tn3 family transposase</fullName>
    </submittedName>
</protein>
<name>A0A931CIN6_9ACTN</name>
<keyword evidence="4" id="KW-1185">Reference proteome</keyword>
<feature type="domain" description="Tn3 transposase DDE" evidence="2">
    <location>
        <begin position="18"/>
        <end position="137"/>
    </location>
</feature>
<sequence length="260" mass="28018">MYRTGPRARLPGPLPAGGALLTRRLNTELVTDMWDDLLGVAASVQGGHATAAMVVGKLCSAKRQQNALTGAIKKYGALRRTVYAARYFADETCERRIARQLDKGENLYALRWSLGTPARARCAGVNHEQQTEQMWCLTWPRTPLCAVRRSTTVWPSVRCARAASSLTMRFWPTSGPSTTRTCTSTAISTEWVPSSTPTGTGRCGCPVRTARVCVGADSSPGCLSPTGERSPRVVGLFRRRPGGGSRAGGRRVHEGADPGE</sequence>
<dbReference type="Pfam" id="PF01526">
    <property type="entry name" value="DDE_Tnp_Tn3"/>
    <property type="match status" value="1"/>
</dbReference>
<evidence type="ECO:0000313" key="3">
    <source>
        <dbReference type="EMBL" id="MBG0568043.1"/>
    </source>
</evidence>
<proteinExistence type="predicted"/>
<dbReference type="GO" id="GO:0004803">
    <property type="term" value="F:transposase activity"/>
    <property type="evidence" value="ECO:0007669"/>
    <property type="project" value="InterPro"/>
</dbReference>
<gene>
    <name evidence="3" type="ORF">I4J89_42090</name>
</gene>
<organism evidence="3 4">
    <name type="scientific">Actinoplanes aureus</name>
    <dbReference type="NCBI Taxonomy" id="2792083"/>
    <lineage>
        <taxon>Bacteria</taxon>
        <taxon>Bacillati</taxon>
        <taxon>Actinomycetota</taxon>
        <taxon>Actinomycetes</taxon>
        <taxon>Micromonosporales</taxon>
        <taxon>Micromonosporaceae</taxon>
        <taxon>Actinoplanes</taxon>
    </lineage>
</organism>
<evidence type="ECO:0000256" key="1">
    <source>
        <dbReference type="SAM" id="MobiDB-lite"/>
    </source>
</evidence>
<feature type="compositionally biased region" description="Basic and acidic residues" evidence="1">
    <location>
        <begin position="251"/>
        <end position="260"/>
    </location>
</feature>
<dbReference type="Proteomes" id="UP000598146">
    <property type="component" value="Unassembled WGS sequence"/>
</dbReference>
<accession>A0A931CIN6</accession>
<comment type="caution">
    <text evidence="3">The sequence shown here is derived from an EMBL/GenBank/DDBJ whole genome shotgun (WGS) entry which is preliminary data.</text>
</comment>
<dbReference type="GO" id="GO:0006313">
    <property type="term" value="P:DNA transposition"/>
    <property type="evidence" value="ECO:0007669"/>
    <property type="project" value="InterPro"/>
</dbReference>
<dbReference type="AlphaFoldDB" id="A0A931CIN6"/>
<reference evidence="3" key="1">
    <citation type="submission" date="2020-11" db="EMBL/GenBank/DDBJ databases">
        <title>Isolation and identification of active actinomycetes.</title>
        <authorList>
            <person name="Sun X."/>
        </authorList>
    </citation>
    <scope>NUCLEOTIDE SEQUENCE</scope>
    <source>
        <strain evidence="3">NEAU-A11</strain>
    </source>
</reference>